<evidence type="ECO:0000313" key="3">
    <source>
        <dbReference type="Proteomes" id="UP000419743"/>
    </source>
</evidence>
<dbReference type="AlphaFoldDB" id="A0A7M4DES5"/>
<dbReference type="InterPro" id="IPR000835">
    <property type="entry name" value="HTH_MarR-typ"/>
</dbReference>
<name>A0A7M4DES5_9MICO</name>
<feature type="domain" description="HTH marR-type" evidence="1">
    <location>
        <begin position="17"/>
        <end position="149"/>
    </location>
</feature>
<dbReference type="SUPFAM" id="SSF46785">
    <property type="entry name" value="Winged helix' DNA-binding domain"/>
    <property type="match status" value="1"/>
</dbReference>
<comment type="caution">
    <text evidence="2">The sequence shown here is derived from an EMBL/GenBank/DDBJ whole genome shotgun (WGS) entry which is preliminary data.</text>
</comment>
<sequence length="173" mass="18905">MATNPEPTHERCRARREGDFGWHVGTLLRAYEAAVAEVVADVPHGSRGYQVLDVVVHGDQPTQVALAAHLGIDRTVMTYLIDDLVEADLVRREQSPTDRRARRVVATATGRATLAELERRVRAAEDATMGVLAADEREVLRGLLRRVACGLRDIDVTGVGDPPVELPMAAVRP</sequence>
<accession>A0A7M4DES5</accession>
<dbReference type="InterPro" id="IPR036390">
    <property type="entry name" value="WH_DNA-bd_sf"/>
</dbReference>
<dbReference type="EMBL" id="CACRYJ010000010">
    <property type="protein sequence ID" value="VZO35418.1"/>
    <property type="molecule type" value="Genomic_DNA"/>
</dbReference>
<evidence type="ECO:0000259" key="1">
    <source>
        <dbReference type="PROSITE" id="PS50995"/>
    </source>
</evidence>
<evidence type="ECO:0000313" key="2">
    <source>
        <dbReference type="EMBL" id="VZO35418.1"/>
    </source>
</evidence>
<reference evidence="2 3" key="1">
    <citation type="submission" date="2019-11" db="EMBL/GenBank/DDBJ databases">
        <authorList>
            <person name="Criscuolo A."/>
        </authorList>
    </citation>
    <scope>NUCLEOTIDE SEQUENCE [LARGE SCALE GENOMIC DNA]</scope>
    <source>
        <strain evidence="2">CIP111667</strain>
    </source>
</reference>
<dbReference type="SMART" id="SM00347">
    <property type="entry name" value="HTH_MARR"/>
    <property type="match status" value="1"/>
</dbReference>
<dbReference type="PRINTS" id="PR00598">
    <property type="entry name" value="HTHMARR"/>
</dbReference>
<dbReference type="InterPro" id="IPR039422">
    <property type="entry name" value="MarR/SlyA-like"/>
</dbReference>
<dbReference type="Proteomes" id="UP000419743">
    <property type="component" value="Unassembled WGS sequence"/>
</dbReference>
<organism evidence="2 3">
    <name type="scientific">Occultella aeris</name>
    <dbReference type="NCBI Taxonomy" id="2761496"/>
    <lineage>
        <taxon>Bacteria</taxon>
        <taxon>Bacillati</taxon>
        <taxon>Actinomycetota</taxon>
        <taxon>Actinomycetes</taxon>
        <taxon>Micrococcales</taxon>
        <taxon>Ruaniaceae</taxon>
        <taxon>Occultella</taxon>
    </lineage>
</organism>
<dbReference type="InterPro" id="IPR036388">
    <property type="entry name" value="WH-like_DNA-bd_sf"/>
</dbReference>
<dbReference type="Pfam" id="PF12802">
    <property type="entry name" value="MarR_2"/>
    <property type="match status" value="1"/>
</dbReference>
<gene>
    <name evidence="2" type="primary">mhqR_1</name>
    <name evidence="2" type="ORF">HALOF300_00616</name>
</gene>
<dbReference type="Gene3D" id="1.10.10.10">
    <property type="entry name" value="Winged helix-like DNA-binding domain superfamily/Winged helix DNA-binding domain"/>
    <property type="match status" value="1"/>
</dbReference>
<dbReference type="GO" id="GO:0006950">
    <property type="term" value="P:response to stress"/>
    <property type="evidence" value="ECO:0007669"/>
    <property type="project" value="TreeGrafter"/>
</dbReference>
<protein>
    <submittedName>
        <fullName evidence="2">HTH-type transcriptional regulator MhqR</fullName>
    </submittedName>
</protein>
<dbReference type="GO" id="GO:0003700">
    <property type="term" value="F:DNA-binding transcription factor activity"/>
    <property type="evidence" value="ECO:0007669"/>
    <property type="project" value="InterPro"/>
</dbReference>
<dbReference type="PANTHER" id="PTHR33164:SF43">
    <property type="entry name" value="HTH-TYPE TRANSCRIPTIONAL REPRESSOR YETL"/>
    <property type="match status" value="1"/>
</dbReference>
<keyword evidence="3" id="KW-1185">Reference proteome</keyword>
<dbReference type="RefSeq" id="WP_156739180.1">
    <property type="nucleotide sequence ID" value="NZ_CACRYJ010000010.1"/>
</dbReference>
<proteinExistence type="predicted"/>
<dbReference type="PROSITE" id="PS50995">
    <property type="entry name" value="HTH_MARR_2"/>
    <property type="match status" value="1"/>
</dbReference>
<dbReference type="PANTHER" id="PTHR33164">
    <property type="entry name" value="TRANSCRIPTIONAL REGULATOR, MARR FAMILY"/>
    <property type="match status" value="1"/>
</dbReference>